<dbReference type="NCBIfam" id="TIGR01640">
    <property type="entry name" value="F_box_assoc_1"/>
    <property type="match status" value="1"/>
</dbReference>
<evidence type="ECO:0000256" key="1">
    <source>
        <dbReference type="SAM" id="MobiDB-lite"/>
    </source>
</evidence>
<evidence type="ECO:0000313" key="3">
    <source>
        <dbReference type="EMBL" id="OMP07502.1"/>
    </source>
</evidence>
<dbReference type="InterPro" id="IPR006527">
    <property type="entry name" value="F-box-assoc_dom_typ1"/>
</dbReference>
<evidence type="ECO:0000259" key="2">
    <source>
        <dbReference type="PROSITE" id="PS50181"/>
    </source>
</evidence>
<dbReference type="EMBL" id="AWUE01013201">
    <property type="protein sequence ID" value="OMP07502.1"/>
    <property type="molecule type" value="Genomic_DNA"/>
</dbReference>
<dbReference type="Pfam" id="PF12937">
    <property type="entry name" value="F-box-like"/>
    <property type="match status" value="1"/>
</dbReference>
<dbReference type="OrthoDB" id="5314306at2759"/>
<reference evidence="4" key="1">
    <citation type="submission" date="2013-09" db="EMBL/GenBank/DDBJ databases">
        <title>Corchorus olitorius genome sequencing.</title>
        <authorList>
            <person name="Alam M."/>
            <person name="Haque M.S."/>
            <person name="Islam M.S."/>
            <person name="Emdad E.M."/>
            <person name="Islam M.M."/>
            <person name="Ahmed B."/>
            <person name="Halim A."/>
            <person name="Hossen Q.M.M."/>
            <person name="Hossain M.Z."/>
            <person name="Ahmed R."/>
            <person name="Khan M.M."/>
            <person name="Islam R."/>
            <person name="Rashid M.M."/>
            <person name="Khan S.A."/>
            <person name="Rahman M.S."/>
            <person name="Alam M."/>
            <person name="Yahiya A.S."/>
            <person name="Khan M.S."/>
            <person name="Azam M.S."/>
            <person name="Haque T."/>
            <person name="Lashkar M.Z.H."/>
            <person name="Akhand A.I."/>
            <person name="Morshed G."/>
            <person name="Roy S."/>
            <person name="Uddin K.S."/>
            <person name="Rabeya T."/>
            <person name="Hossain A.S."/>
            <person name="Chowdhury A."/>
            <person name="Snigdha A.R."/>
            <person name="Mortoza M.S."/>
            <person name="Matin S.A."/>
            <person name="Hoque S.M.E."/>
            <person name="Islam M.K."/>
            <person name="Roy D.K."/>
            <person name="Haider R."/>
            <person name="Moosa M.M."/>
            <person name="Elias S.M."/>
            <person name="Hasan A.M."/>
            <person name="Jahan S."/>
            <person name="Shafiuddin M."/>
            <person name="Mahmood N."/>
            <person name="Shommy N.S."/>
        </authorList>
    </citation>
    <scope>NUCLEOTIDE SEQUENCE [LARGE SCALE GENOMIC DNA]</scope>
    <source>
        <strain evidence="4">cv. O-4</strain>
    </source>
</reference>
<dbReference type="InterPro" id="IPR036047">
    <property type="entry name" value="F-box-like_dom_sf"/>
</dbReference>
<dbReference type="InterPro" id="IPR050796">
    <property type="entry name" value="SCF_F-box_component"/>
</dbReference>
<feature type="region of interest" description="Disordered" evidence="1">
    <location>
        <begin position="425"/>
        <end position="444"/>
    </location>
</feature>
<dbReference type="InterPro" id="IPR001810">
    <property type="entry name" value="F-box_dom"/>
</dbReference>
<gene>
    <name evidence="3" type="ORF">COLO4_07287</name>
</gene>
<name>A0A1R3KK92_9ROSI</name>
<dbReference type="Proteomes" id="UP000187203">
    <property type="component" value="Unassembled WGS sequence"/>
</dbReference>
<comment type="caution">
    <text evidence="3">The sequence shown here is derived from an EMBL/GenBank/DDBJ whole genome shotgun (WGS) entry which is preliminary data.</text>
</comment>
<organism evidence="3 4">
    <name type="scientific">Corchorus olitorius</name>
    <dbReference type="NCBI Taxonomy" id="93759"/>
    <lineage>
        <taxon>Eukaryota</taxon>
        <taxon>Viridiplantae</taxon>
        <taxon>Streptophyta</taxon>
        <taxon>Embryophyta</taxon>
        <taxon>Tracheophyta</taxon>
        <taxon>Spermatophyta</taxon>
        <taxon>Magnoliopsida</taxon>
        <taxon>eudicotyledons</taxon>
        <taxon>Gunneridae</taxon>
        <taxon>Pentapetalae</taxon>
        <taxon>rosids</taxon>
        <taxon>malvids</taxon>
        <taxon>Malvales</taxon>
        <taxon>Malvaceae</taxon>
        <taxon>Grewioideae</taxon>
        <taxon>Apeibeae</taxon>
        <taxon>Corchorus</taxon>
    </lineage>
</organism>
<dbReference type="Gene3D" id="1.20.1280.50">
    <property type="match status" value="1"/>
</dbReference>
<dbReference type="SUPFAM" id="SSF81383">
    <property type="entry name" value="F-box domain"/>
    <property type="match status" value="1"/>
</dbReference>
<feature type="domain" description="F-box" evidence="2">
    <location>
        <begin position="1"/>
        <end position="45"/>
    </location>
</feature>
<dbReference type="PROSITE" id="PS50181">
    <property type="entry name" value="FBOX"/>
    <property type="match status" value="1"/>
</dbReference>
<evidence type="ECO:0000313" key="4">
    <source>
        <dbReference type="Proteomes" id="UP000187203"/>
    </source>
</evidence>
<dbReference type="AlphaFoldDB" id="A0A1R3KK92"/>
<dbReference type="PANTHER" id="PTHR31672">
    <property type="entry name" value="BNACNNG10540D PROTEIN"/>
    <property type="match status" value="1"/>
</dbReference>
<sequence length="467" mass="53061">MSDFVPHEVIFQILSHLPVETLIKCTLVCKEWYALITSSSFINAHLATTLAKPLISQPILTRRFTDSPNKEHYFLHLNHKSMDTCQAIKKSPLKPIENLYPRIVGTVNGLICLSDDLFGYTNRILLWNPLVRRSMELPMPNVTYKDFGPYSFILGFGFDAKKNDYKVVRLLYPQSEEGNPPKVEVFSVMEKKWRMISGEGIKFCFVEPGWTQCFLNGRVHWIAYEKNTRGGGRNWVVLFDMEDEKFRKMKLPQPVDTTNPMNVFISVTKGVLTVCSYYSLTLEIEADDRYCDIWEKTEYGDSKSWTKLYTVEIDVLGRTGRVVGLTGNDELLIATDDHGGSAFLSRFEVRSGNLVLYDPKSRMTNLVVQPQGVIDSFFAGEYIESLVFLNKESGATSYEGAKIEEKGKSFIADSEGSAKHVLKEDRSMMGSSSNDSDEEEEEDGLFGRNGLAFQKMIAFSVQLQKLM</sequence>
<dbReference type="PANTHER" id="PTHR31672:SF13">
    <property type="entry name" value="F-BOX PROTEIN CPR30-LIKE"/>
    <property type="match status" value="1"/>
</dbReference>
<keyword evidence="4" id="KW-1185">Reference proteome</keyword>
<protein>
    <recommendedName>
        <fullName evidence="2">F-box domain-containing protein</fullName>
    </recommendedName>
</protein>
<dbReference type="SMART" id="SM00256">
    <property type="entry name" value="FBOX"/>
    <property type="match status" value="1"/>
</dbReference>
<proteinExistence type="predicted"/>
<accession>A0A1R3KK92</accession>
<dbReference type="STRING" id="93759.A0A1R3KK92"/>
<dbReference type="Pfam" id="PF07734">
    <property type="entry name" value="FBA_1"/>
    <property type="match status" value="1"/>
</dbReference>
<feature type="compositionally biased region" description="Acidic residues" evidence="1">
    <location>
        <begin position="435"/>
        <end position="444"/>
    </location>
</feature>
<dbReference type="InterPro" id="IPR017451">
    <property type="entry name" value="F-box-assoc_interact_dom"/>
</dbReference>